<dbReference type="GO" id="GO:0016747">
    <property type="term" value="F:acyltransferase activity, transferring groups other than amino-acyl groups"/>
    <property type="evidence" value="ECO:0007669"/>
    <property type="project" value="InterPro"/>
</dbReference>
<dbReference type="KEGG" id="fak:FUA48_12825"/>
<organism evidence="6 7">
    <name type="scientific">Flavobacterium alkalisoli</name>
    <dbReference type="NCBI Taxonomy" id="2602769"/>
    <lineage>
        <taxon>Bacteria</taxon>
        <taxon>Pseudomonadati</taxon>
        <taxon>Bacteroidota</taxon>
        <taxon>Flavobacteriia</taxon>
        <taxon>Flavobacteriales</taxon>
        <taxon>Flavobacteriaceae</taxon>
        <taxon>Flavobacterium</taxon>
    </lineage>
</organism>
<name>A0A5B9FTX9_9FLAO</name>
<gene>
    <name evidence="6" type="ORF">FUA48_12825</name>
</gene>
<feature type="domain" description="N-acetyltransferase" evidence="5">
    <location>
        <begin position="3"/>
        <end position="165"/>
    </location>
</feature>
<evidence type="ECO:0000256" key="1">
    <source>
        <dbReference type="ARBA" id="ARBA00022679"/>
    </source>
</evidence>
<dbReference type="RefSeq" id="WP_147583894.1">
    <property type="nucleotide sequence ID" value="NZ_CP042831.1"/>
</dbReference>
<evidence type="ECO:0000256" key="4">
    <source>
        <dbReference type="ARBA" id="ARBA00051334"/>
    </source>
</evidence>
<evidence type="ECO:0000256" key="2">
    <source>
        <dbReference type="ARBA" id="ARBA00023315"/>
    </source>
</evidence>
<dbReference type="Proteomes" id="UP000321222">
    <property type="component" value="Chromosome"/>
</dbReference>
<evidence type="ECO:0000259" key="5">
    <source>
        <dbReference type="PROSITE" id="PS51186"/>
    </source>
</evidence>
<evidence type="ECO:0000313" key="7">
    <source>
        <dbReference type="Proteomes" id="UP000321222"/>
    </source>
</evidence>
<keyword evidence="1 6" id="KW-0808">Transferase</keyword>
<evidence type="ECO:0000256" key="3">
    <source>
        <dbReference type="ARBA" id="ARBA00050603"/>
    </source>
</evidence>
<keyword evidence="7" id="KW-1185">Reference proteome</keyword>
<dbReference type="InterPro" id="IPR000182">
    <property type="entry name" value="GNAT_dom"/>
</dbReference>
<dbReference type="FunFam" id="3.40.630.30:FF:000026">
    <property type="entry name" value="Phosphinothricin acetyltransferase"/>
    <property type="match status" value="1"/>
</dbReference>
<dbReference type="PANTHER" id="PTHR43072">
    <property type="entry name" value="N-ACETYLTRANSFERASE"/>
    <property type="match status" value="1"/>
</dbReference>
<reference evidence="6 7" key="1">
    <citation type="submission" date="2019-08" db="EMBL/GenBank/DDBJ databases">
        <title>Flavobacterium alkalisoli sp. nov., isolated from rhizosphere soil of Suaeda salsa.</title>
        <authorList>
            <person name="Sun J.-Q."/>
            <person name="Xu L."/>
        </authorList>
    </citation>
    <scope>NUCLEOTIDE SEQUENCE [LARGE SCALE GENOMIC DNA]</scope>
    <source>
        <strain evidence="6 7">XS-5</strain>
    </source>
</reference>
<proteinExistence type="predicted"/>
<comment type="catalytic activity">
    <reaction evidence="3">
        <text>L-methionine sulfoximine + acetyl-CoA = N-acetyl-L-methionine sulfoximine + CoA + H(+)</text>
        <dbReference type="Rhea" id="RHEA:47660"/>
        <dbReference type="ChEBI" id="CHEBI:15378"/>
        <dbReference type="ChEBI" id="CHEBI:57287"/>
        <dbReference type="ChEBI" id="CHEBI:57288"/>
        <dbReference type="ChEBI" id="CHEBI:87826"/>
        <dbReference type="ChEBI" id="CHEBI:87827"/>
    </reaction>
</comment>
<comment type="catalytic activity">
    <reaction evidence="4">
        <text>L-methionine sulfone + acetyl-CoA = N-acetyl-L-methionine sulfone + CoA + H(+)</text>
        <dbReference type="Rhea" id="RHEA:47656"/>
        <dbReference type="ChEBI" id="CHEBI:15378"/>
        <dbReference type="ChEBI" id="CHEBI:57287"/>
        <dbReference type="ChEBI" id="CHEBI:57288"/>
        <dbReference type="ChEBI" id="CHEBI:87824"/>
        <dbReference type="ChEBI" id="CHEBI:87825"/>
    </reaction>
</comment>
<sequence>METTLRPAVINDLEGILAIVNHNILYSTALYDYNVKSMEYMQQWFTEKQEAGWPVIVADIKGKVAGYGTYGTFRTKDGYKYTVEHSVYVNEEYHGKGIGKMLLADLITLATKQGMHSMIAGIDAENKGSIEFHKKFGFREAGLLKEVGFKFNRWLDVVFMELHLNQNP</sequence>
<dbReference type="EMBL" id="CP042831">
    <property type="protein sequence ID" value="QEE50425.1"/>
    <property type="molecule type" value="Genomic_DNA"/>
</dbReference>
<dbReference type="PROSITE" id="PS51186">
    <property type="entry name" value="GNAT"/>
    <property type="match status" value="1"/>
</dbReference>
<dbReference type="InterPro" id="IPR016181">
    <property type="entry name" value="Acyl_CoA_acyltransferase"/>
</dbReference>
<dbReference type="Pfam" id="PF13420">
    <property type="entry name" value="Acetyltransf_4"/>
    <property type="match status" value="1"/>
</dbReference>
<dbReference type="SUPFAM" id="SSF55729">
    <property type="entry name" value="Acyl-CoA N-acyltransferases (Nat)"/>
    <property type="match status" value="1"/>
</dbReference>
<dbReference type="CDD" id="cd04301">
    <property type="entry name" value="NAT_SF"/>
    <property type="match status" value="1"/>
</dbReference>
<accession>A0A5B9FTX9</accession>
<dbReference type="OrthoDB" id="9799096at2"/>
<keyword evidence="2" id="KW-0012">Acyltransferase</keyword>
<evidence type="ECO:0000313" key="6">
    <source>
        <dbReference type="EMBL" id="QEE50425.1"/>
    </source>
</evidence>
<dbReference type="Gene3D" id="3.40.630.30">
    <property type="match status" value="1"/>
</dbReference>
<protein>
    <submittedName>
        <fullName evidence="6">N-acetyltransferase</fullName>
    </submittedName>
</protein>
<dbReference type="PANTHER" id="PTHR43072:SF23">
    <property type="entry name" value="UPF0039 PROTEIN C11D3.02C"/>
    <property type="match status" value="1"/>
</dbReference>
<dbReference type="AlphaFoldDB" id="A0A5B9FTX9"/>